<dbReference type="AlphaFoldDB" id="W1YPY9"/>
<feature type="non-terminal residue" evidence="1">
    <location>
        <position position="68"/>
    </location>
</feature>
<accession>W1YPY9</accession>
<dbReference type="EMBL" id="AZMM01001343">
    <property type="protein sequence ID" value="ETJ44658.1"/>
    <property type="molecule type" value="Genomic_DNA"/>
</dbReference>
<reference evidence="1" key="1">
    <citation type="submission" date="2013-12" db="EMBL/GenBank/DDBJ databases">
        <title>A Varibaculum cambriense genome reconstructed from a premature infant gut community with otherwise low bacterial novelty that shifts toward anaerobic metabolism during the third week of life.</title>
        <authorList>
            <person name="Brown C.T."/>
            <person name="Sharon I."/>
            <person name="Thomas B.C."/>
            <person name="Castelle C.J."/>
            <person name="Morowitz M.J."/>
            <person name="Banfield J.F."/>
        </authorList>
    </citation>
    <scope>NUCLEOTIDE SEQUENCE</scope>
</reference>
<protein>
    <submittedName>
        <fullName evidence="1">Terminase</fullName>
    </submittedName>
</protein>
<name>W1YPY9_9ZZZZ</name>
<proteinExistence type="predicted"/>
<gene>
    <name evidence="1" type="ORF">Q604_UNBC01343G0001</name>
</gene>
<organism evidence="1">
    <name type="scientific">human gut metagenome</name>
    <dbReference type="NCBI Taxonomy" id="408170"/>
    <lineage>
        <taxon>unclassified sequences</taxon>
        <taxon>metagenomes</taxon>
        <taxon>organismal metagenomes</taxon>
    </lineage>
</organism>
<comment type="caution">
    <text evidence="1">The sequence shown here is derived from an EMBL/GenBank/DDBJ whole genome shotgun (WGS) entry which is preliminary data.</text>
</comment>
<sequence length="68" mass="7506">MAQAAAGRLAPPRERTVTLPQGIPKLTLGWGAIAWVTDNLRQPNGPLAGQPFRMTEGQVRFTLWFYAL</sequence>
<evidence type="ECO:0000313" key="1">
    <source>
        <dbReference type="EMBL" id="ETJ44658.1"/>
    </source>
</evidence>